<organism evidence="3 4">
    <name type="scientific">Rathayibacter iranicus</name>
    <dbReference type="NCBI Taxonomy" id="59737"/>
    <lineage>
        <taxon>Bacteria</taxon>
        <taxon>Bacillati</taxon>
        <taxon>Actinomycetota</taxon>
        <taxon>Actinomycetes</taxon>
        <taxon>Micrococcales</taxon>
        <taxon>Microbacteriaceae</taxon>
        <taxon>Rathayibacter</taxon>
    </lineage>
</organism>
<proteinExistence type="predicted"/>
<evidence type="ECO:0000256" key="1">
    <source>
        <dbReference type="SAM" id="MobiDB-lite"/>
    </source>
</evidence>
<protein>
    <submittedName>
        <fullName evidence="3">Uncharacterized protein</fullName>
    </submittedName>
</protein>
<dbReference type="RefSeq" id="WP_104265610.1">
    <property type="nucleotide sequence ID" value="NZ_CP028130.1"/>
</dbReference>
<sequence length="225" mass="23690">MEDDELAELQRRAYGRRSDIERDPGALARLHHLEARERRGANEPAPSLLTRDEPTLAQEDAVAPPEDMPSAGGSGAPKRRLLLHLAALAATAALAVGATLVVTSAAEPPGRETAVLPLTSGTDIPGWEDLGFEGSLTTEDFDGLTVVKQRSGGDGGACLYVVRTVDPREGPFHSGCTANSFPAIAQFTVSSVSPEALQERFPVGSALQFILRGEEVHVVSDASTA</sequence>
<feature type="transmembrane region" description="Helical" evidence="2">
    <location>
        <begin position="81"/>
        <end position="102"/>
    </location>
</feature>
<feature type="compositionally biased region" description="Basic and acidic residues" evidence="1">
    <location>
        <begin position="12"/>
        <end position="24"/>
    </location>
</feature>
<name>A0AAD1EN75_9MICO</name>
<evidence type="ECO:0000256" key="2">
    <source>
        <dbReference type="SAM" id="Phobius"/>
    </source>
</evidence>
<feature type="region of interest" description="Disordered" evidence="1">
    <location>
        <begin position="12"/>
        <end position="53"/>
    </location>
</feature>
<accession>A0AAD1EN75</accession>
<evidence type="ECO:0000313" key="3">
    <source>
        <dbReference type="EMBL" id="AZZ56430.1"/>
    </source>
</evidence>
<reference evidence="3 4" key="1">
    <citation type="submission" date="2018-03" db="EMBL/GenBank/DDBJ databases">
        <title>Bacteriophage NCPPB3778 and a type I-E CRISPR drive the evolution of the US Biological Select Agent, Rathayibacter toxicus.</title>
        <authorList>
            <person name="Davis E.W.II."/>
            <person name="Tabima J.F."/>
            <person name="Weisberg A.J."/>
            <person name="Dantas Lopes L."/>
            <person name="Wiseman M.S."/>
            <person name="Wiseman M.S."/>
            <person name="Pupko T."/>
            <person name="Belcher M.S."/>
            <person name="Sechler A.J."/>
            <person name="Tancos M.A."/>
            <person name="Schroeder B.K."/>
            <person name="Murray T.D."/>
            <person name="Luster D.G."/>
            <person name="Schneider W.L."/>
            <person name="Rogers E."/>
            <person name="Andreote F.D."/>
            <person name="Grunwald N.J."/>
            <person name="Putnam M.L."/>
            <person name="Chang J.H."/>
        </authorList>
    </citation>
    <scope>NUCLEOTIDE SEQUENCE [LARGE SCALE GENOMIC DNA]</scope>
    <source>
        <strain evidence="3 4">NCCPB 2253</strain>
    </source>
</reference>
<feature type="compositionally biased region" description="Basic and acidic residues" evidence="1">
    <location>
        <begin position="31"/>
        <end position="41"/>
    </location>
</feature>
<keyword evidence="2" id="KW-0812">Transmembrane</keyword>
<gene>
    <name evidence="3" type="ORF">C7V51_11490</name>
</gene>
<evidence type="ECO:0000313" key="4">
    <source>
        <dbReference type="Proteomes" id="UP000283946"/>
    </source>
</evidence>
<keyword evidence="2" id="KW-0472">Membrane</keyword>
<dbReference type="KEGG" id="ria:C7V51_11490"/>
<dbReference type="Proteomes" id="UP000283946">
    <property type="component" value="Chromosome"/>
</dbReference>
<keyword evidence="2" id="KW-1133">Transmembrane helix</keyword>
<dbReference type="AlphaFoldDB" id="A0AAD1EN75"/>
<dbReference type="EMBL" id="CP028130">
    <property type="protein sequence ID" value="AZZ56430.1"/>
    <property type="molecule type" value="Genomic_DNA"/>
</dbReference>